<evidence type="ECO:0000313" key="2">
    <source>
        <dbReference type="EMBL" id="WVY92961.1"/>
    </source>
</evidence>
<dbReference type="AlphaFoldDB" id="A0AAQ3ML86"/>
<proteinExistence type="predicted"/>
<accession>A0AAQ3ML86</accession>
<keyword evidence="3" id="KW-1185">Reference proteome</keyword>
<gene>
    <name evidence="2" type="ORF">V8G54_032049</name>
</gene>
<keyword evidence="1" id="KW-1133">Transmembrane helix</keyword>
<evidence type="ECO:0000256" key="1">
    <source>
        <dbReference type="SAM" id="Phobius"/>
    </source>
</evidence>
<dbReference type="EMBL" id="CP144691">
    <property type="protein sequence ID" value="WVY92961.1"/>
    <property type="molecule type" value="Genomic_DNA"/>
</dbReference>
<sequence>MLRAKRGVFLVRSSITTESVGTAHVTLLLQCHTQHNTTHLLLFSFLYAKTHQNVIGSFLSSFLLYFLLPFCLSFSLLLCFCPLCGGAVYPSLTAAAHRSHF</sequence>
<reference evidence="2 3" key="1">
    <citation type="journal article" date="2023" name="Life. Sci Alliance">
        <title>Evolutionary insights into 3D genome organization and epigenetic landscape of Vigna mungo.</title>
        <authorList>
            <person name="Junaid A."/>
            <person name="Singh B."/>
            <person name="Bhatia S."/>
        </authorList>
    </citation>
    <scope>NUCLEOTIDE SEQUENCE [LARGE SCALE GENOMIC DNA]</scope>
    <source>
        <strain evidence="2">Urdbean</strain>
    </source>
</reference>
<dbReference type="Proteomes" id="UP001374535">
    <property type="component" value="Chromosome 10"/>
</dbReference>
<evidence type="ECO:0000313" key="3">
    <source>
        <dbReference type="Proteomes" id="UP001374535"/>
    </source>
</evidence>
<name>A0AAQ3ML86_VIGMU</name>
<keyword evidence="1" id="KW-0472">Membrane</keyword>
<keyword evidence="1" id="KW-0812">Transmembrane</keyword>
<organism evidence="2 3">
    <name type="scientific">Vigna mungo</name>
    <name type="common">Black gram</name>
    <name type="synonym">Phaseolus mungo</name>
    <dbReference type="NCBI Taxonomy" id="3915"/>
    <lineage>
        <taxon>Eukaryota</taxon>
        <taxon>Viridiplantae</taxon>
        <taxon>Streptophyta</taxon>
        <taxon>Embryophyta</taxon>
        <taxon>Tracheophyta</taxon>
        <taxon>Spermatophyta</taxon>
        <taxon>Magnoliopsida</taxon>
        <taxon>eudicotyledons</taxon>
        <taxon>Gunneridae</taxon>
        <taxon>Pentapetalae</taxon>
        <taxon>rosids</taxon>
        <taxon>fabids</taxon>
        <taxon>Fabales</taxon>
        <taxon>Fabaceae</taxon>
        <taxon>Papilionoideae</taxon>
        <taxon>50 kb inversion clade</taxon>
        <taxon>NPAAA clade</taxon>
        <taxon>indigoferoid/millettioid clade</taxon>
        <taxon>Phaseoleae</taxon>
        <taxon>Vigna</taxon>
    </lineage>
</organism>
<feature type="transmembrane region" description="Helical" evidence="1">
    <location>
        <begin position="62"/>
        <end position="89"/>
    </location>
</feature>
<protein>
    <submittedName>
        <fullName evidence="2">Uncharacterized protein</fullName>
    </submittedName>
</protein>